<organism evidence="1 2">
    <name type="scientific">Streptomyces uncialis</name>
    <dbReference type="NCBI Taxonomy" id="1048205"/>
    <lineage>
        <taxon>Bacteria</taxon>
        <taxon>Bacillati</taxon>
        <taxon>Actinomycetota</taxon>
        <taxon>Actinomycetes</taxon>
        <taxon>Kitasatosporales</taxon>
        <taxon>Streptomycetaceae</taxon>
        <taxon>Streptomyces</taxon>
    </lineage>
</organism>
<dbReference type="Proteomes" id="UP000186455">
    <property type="component" value="Unassembled WGS sequence"/>
</dbReference>
<accession>A0A1Q4V877</accession>
<dbReference type="EMBL" id="LFBV01000003">
    <property type="protein sequence ID" value="OKH94024.1"/>
    <property type="molecule type" value="Genomic_DNA"/>
</dbReference>
<dbReference type="GeneID" id="96797023"/>
<dbReference type="GO" id="GO:0019239">
    <property type="term" value="F:deaminase activity"/>
    <property type="evidence" value="ECO:0007669"/>
    <property type="project" value="TreeGrafter"/>
</dbReference>
<name>A0A1Q4V877_9ACTN</name>
<dbReference type="RefSeq" id="WP_073788468.1">
    <property type="nucleotide sequence ID" value="NZ_CP108638.1"/>
</dbReference>
<dbReference type="SUPFAM" id="SSF55298">
    <property type="entry name" value="YjgF-like"/>
    <property type="match status" value="1"/>
</dbReference>
<dbReference type="PANTHER" id="PTHR11803">
    <property type="entry name" value="2-IMINOBUTANOATE/2-IMINOPROPANOATE DEAMINASE RIDA"/>
    <property type="match status" value="1"/>
</dbReference>
<gene>
    <name evidence="1" type="ORF">AB852_15285</name>
</gene>
<evidence type="ECO:0000313" key="1">
    <source>
        <dbReference type="EMBL" id="OKH94024.1"/>
    </source>
</evidence>
<evidence type="ECO:0000313" key="2">
    <source>
        <dbReference type="Proteomes" id="UP000186455"/>
    </source>
</evidence>
<dbReference type="Gene3D" id="3.30.1330.40">
    <property type="entry name" value="RutC-like"/>
    <property type="match status" value="1"/>
</dbReference>
<dbReference type="GO" id="GO:0005829">
    <property type="term" value="C:cytosol"/>
    <property type="evidence" value="ECO:0007669"/>
    <property type="project" value="TreeGrafter"/>
</dbReference>
<comment type="caution">
    <text evidence="1">The sequence shown here is derived from an EMBL/GenBank/DDBJ whole genome shotgun (WGS) entry which is preliminary data.</text>
</comment>
<dbReference type="AlphaFoldDB" id="A0A1Q4V877"/>
<sequence length="139" mass="14835">MIVPGAAPPRGRFPHLRRAGDLVFVSGTSSRRPDGTFVGASADPMGVTDLDIRAQTRAVLDNIASLLAPVGGGLGDLVSVTTYLVGMNDFGGYNEVYAEYFDESGPTRTTVAVHQLPHPHLLIEISAVAHLPQSKEQRR</sequence>
<dbReference type="STRING" id="1048205.AB852_15285"/>
<dbReference type="Pfam" id="PF01042">
    <property type="entry name" value="Ribonuc_L-PSP"/>
    <property type="match status" value="1"/>
</dbReference>
<dbReference type="InterPro" id="IPR006175">
    <property type="entry name" value="YjgF/YER057c/UK114"/>
</dbReference>
<proteinExistence type="predicted"/>
<reference evidence="1 2" key="1">
    <citation type="submission" date="2015-06" db="EMBL/GenBank/DDBJ databases">
        <title>Cloning and characterization of the uncialamcin biosynthetic gene cluster.</title>
        <authorList>
            <person name="Yan X."/>
            <person name="Huang T."/>
            <person name="Ge H."/>
            <person name="Shen B."/>
        </authorList>
    </citation>
    <scope>NUCLEOTIDE SEQUENCE [LARGE SCALE GENOMIC DNA]</scope>
    <source>
        <strain evidence="1 2">DCA2648</strain>
    </source>
</reference>
<dbReference type="PANTHER" id="PTHR11803:SF48">
    <property type="entry name" value="2-AMINOMUCONATE DEAMINASE"/>
    <property type="match status" value="1"/>
</dbReference>
<dbReference type="InterPro" id="IPR035959">
    <property type="entry name" value="RutC-like_sf"/>
</dbReference>
<dbReference type="CDD" id="cd00448">
    <property type="entry name" value="YjgF_YER057c_UK114_family"/>
    <property type="match status" value="1"/>
</dbReference>
<protein>
    <submittedName>
        <fullName evidence="1">2-aminomuconate deaminase</fullName>
    </submittedName>
</protein>
<keyword evidence="2" id="KW-1185">Reference proteome</keyword>